<dbReference type="RefSeq" id="WP_377492217.1">
    <property type="nucleotide sequence ID" value="NZ_JBHUOX010000052.1"/>
</dbReference>
<comment type="caution">
    <text evidence="1">The sequence shown here is derived from an EMBL/GenBank/DDBJ whole genome shotgun (WGS) entry which is preliminary data.</text>
</comment>
<reference evidence="2" key="1">
    <citation type="journal article" date="2019" name="Int. J. Syst. Evol. Microbiol.">
        <title>The Global Catalogue of Microorganisms (GCM) 10K type strain sequencing project: providing services to taxonomists for standard genome sequencing and annotation.</title>
        <authorList>
            <consortium name="The Broad Institute Genomics Platform"/>
            <consortium name="The Broad Institute Genome Sequencing Center for Infectious Disease"/>
            <person name="Wu L."/>
            <person name="Ma J."/>
        </authorList>
    </citation>
    <scope>NUCLEOTIDE SEQUENCE [LARGE SCALE GENOMIC DNA]</scope>
    <source>
        <strain evidence="2">KCTC 23984</strain>
    </source>
</reference>
<gene>
    <name evidence="1" type="ORF">ACFS7Z_26380</name>
</gene>
<accession>A0ABW6C4E6</accession>
<organism evidence="1 2">
    <name type="scientific">Pontibacter toksunensis</name>
    <dbReference type="NCBI Taxonomy" id="1332631"/>
    <lineage>
        <taxon>Bacteria</taxon>
        <taxon>Pseudomonadati</taxon>
        <taxon>Bacteroidota</taxon>
        <taxon>Cytophagia</taxon>
        <taxon>Cytophagales</taxon>
        <taxon>Hymenobacteraceae</taxon>
        <taxon>Pontibacter</taxon>
    </lineage>
</organism>
<evidence type="ECO:0000313" key="1">
    <source>
        <dbReference type="EMBL" id="MFD3003911.1"/>
    </source>
</evidence>
<protein>
    <submittedName>
        <fullName evidence="1">Uncharacterized protein</fullName>
    </submittedName>
</protein>
<keyword evidence="2" id="KW-1185">Reference proteome</keyword>
<dbReference type="EMBL" id="JBHUOX010000052">
    <property type="protein sequence ID" value="MFD3003911.1"/>
    <property type="molecule type" value="Genomic_DNA"/>
</dbReference>
<name>A0ABW6C4E6_9BACT</name>
<sequence length="80" mass="8897">MTKNQFIVFKSVLANGTITKKEAIELIKGDYNKASADSVGHLLSRMVSRRLLIRIEHGTYKVGDSLEARLLAQAPTPEKK</sequence>
<proteinExistence type="predicted"/>
<evidence type="ECO:0000313" key="2">
    <source>
        <dbReference type="Proteomes" id="UP001597641"/>
    </source>
</evidence>
<dbReference type="Proteomes" id="UP001597641">
    <property type="component" value="Unassembled WGS sequence"/>
</dbReference>